<dbReference type="AlphaFoldDB" id="D5DHP0"/>
<organism evidence="1 2">
    <name type="scientific">Priestia megaterium (strain DSM 319 / IMG 1521)</name>
    <name type="common">Bacillus megaterium</name>
    <dbReference type="NCBI Taxonomy" id="592022"/>
    <lineage>
        <taxon>Bacteria</taxon>
        <taxon>Bacillati</taxon>
        <taxon>Bacillota</taxon>
        <taxon>Bacilli</taxon>
        <taxon>Bacillales</taxon>
        <taxon>Bacillaceae</taxon>
        <taxon>Priestia</taxon>
    </lineage>
</organism>
<dbReference type="KEGG" id="bmd:BMD_2759"/>
<sequence length="61" mass="6993">MLDSVTAVIVGFLIYKIAWDIFKEASHYLIYGFDEQQLEEYKGIILNTPGAKSVKDIKVRN</sequence>
<dbReference type="EMBL" id="CP001982">
    <property type="protein sequence ID" value="ADF39600.1"/>
    <property type="molecule type" value="Genomic_DNA"/>
</dbReference>
<reference evidence="1 2" key="1">
    <citation type="journal article" date="2011" name="J. Bacteriol.">
        <title>Genome sequences of the biotechnologically important Bacillus megaterium strains QM B1551 and DSM319.</title>
        <authorList>
            <person name="Eppinger M."/>
            <person name="Bunk B."/>
            <person name="Johns M.A."/>
            <person name="Edirisinghe J.N."/>
            <person name="Kutumbaka K.K."/>
            <person name="Koenig S.S."/>
            <person name="Huot Creasy H."/>
            <person name="Rosovitz M.J."/>
            <person name="Riley D.R."/>
            <person name="Daugherty S."/>
            <person name="Martin M."/>
            <person name="Elbourne L.D."/>
            <person name="Paulsen I."/>
            <person name="Biedendieck R."/>
            <person name="Braun C."/>
            <person name="Grayburn S."/>
            <person name="Dhingra S."/>
            <person name="Lukyanchuk V."/>
            <person name="Ball B."/>
            <person name="Ul-Qamar R."/>
            <person name="Seibel J."/>
            <person name="Bremer E."/>
            <person name="Jahn D."/>
            <person name="Ravel J."/>
            <person name="Vary P.S."/>
        </authorList>
    </citation>
    <scope>NUCLEOTIDE SEQUENCE [LARGE SCALE GENOMIC DNA]</scope>
    <source>
        <strain evidence="2">DSM 319 / IMG 1521</strain>
    </source>
</reference>
<name>D5DHP0_PRIM3</name>
<dbReference type="Proteomes" id="UP000002365">
    <property type="component" value="Chromosome"/>
</dbReference>
<dbReference type="HOGENOM" id="CLU_2912861_0_0_9"/>
<accession>D5DHP0</accession>
<gene>
    <name evidence="1" type="ordered locus">BMD_2759</name>
</gene>
<proteinExistence type="predicted"/>
<protein>
    <submittedName>
        <fullName evidence="1">Uncharacterized protein</fullName>
    </submittedName>
</protein>
<evidence type="ECO:0000313" key="1">
    <source>
        <dbReference type="EMBL" id="ADF39600.1"/>
    </source>
</evidence>
<evidence type="ECO:0000313" key="2">
    <source>
        <dbReference type="Proteomes" id="UP000002365"/>
    </source>
</evidence>